<dbReference type="EMBL" id="BKCF01000009">
    <property type="protein sequence ID" value="GEQ87395.1"/>
    <property type="molecule type" value="Genomic_DNA"/>
</dbReference>
<comment type="caution">
    <text evidence="1">The sequence shown here is derived from an EMBL/GenBank/DDBJ whole genome shotgun (WGS) entry which is preliminary data.</text>
</comment>
<dbReference type="RefSeq" id="WP_151895315.1">
    <property type="nucleotide sequence ID" value="NZ_BKCF01000009.1"/>
</dbReference>
<dbReference type="OrthoDB" id="1496036at2"/>
<evidence type="ECO:0000313" key="2">
    <source>
        <dbReference type="Proteomes" id="UP000326994"/>
    </source>
</evidence>
<gene>
    <name evidence="1" type="ORF">ULMS_29030</name>
</gene>
<organism evidence="1 2">
    <name type="scientific">Patiriisocius marinistellae</name>
    <dbReference type="NCBI Taxonomy" id="2494560"/>
    <lineage>
        <taxon>Bacteria</taxon>
        <taxon>Pseudomonadati</taxon>
        <taxon>Bacteroidota</taxon>
        <taxon>Flavobacteriia</taxon>
        <taxon>Flavobacteriales</taxon>
        <taxon>Flavobacteriaceae</taxon>
        <taxon>Patiriisocius</taxon>
    </lineage>
</organism>
<keyword evidence="2" id="KW-1185">Reference proteome</keyword>
<accession>A0A5J4G3J5</accession>
<evidence type="ECO:0000313" key="1">
    <source>
        <dbReference type="EMBL" id="GEQ87395.1"/>
    </source>
</evidence>
<name>A0A5J4G3J5_9FLAO</name>
<sequence>MLATYQDISNSFGAVQDFLRTQGYLGTDRKFIDCSFSIDHPHTFIDNIEIECRENINNPTFILYSNAFKANGYFRPVWSSYHLFTYDDSTQELKVELNKKNYTITHS</sequence>
<reference evidence="1 2" key="1">
    <citation type="submission" date="2019-08" db="EMBL/GenBank/DDBJ databases">
        <title>Ulvibacter marinistellae sp. nov., isolated from a starfish, Patiria pectinifera.</title>
        <authorList>
            <person name="Kawano K."/>
            <person name="Ushijima N."/>
            <person name="Kihara M."/>
            <person name="Itoh H."/>
        </authorList>
    </citation>
    <scope>NUCLEOTIDE SEQUENCE [LARGE SCALE GENOMIC DNA]</scope>
    <source>
        <strain evidence="1 2">KK4</strain>
    </source>
</reference>
<dbReference type="AlphaFoldDB" id="A0A5J4G3J5"/>
<protein>
    <submittedName>
        <fullName evidence="1">Uncharacterized protein</fullName>
    </submittedName>
</protein>
<proteinExistence type="predicted"/>
<dbReference type="Proteomes" id="UP000326994">
    <property type="component" value="Unassembled WGS sequence"/>
</dbReference>